<dbReference type="Proteomes" id="UP000261380">
    <property type="component" value="Unplaced"/>
</dbReference>
<dbReference type="PANTHER" id="PTHR31635:SF196">
    <property type="entry name" value="REVERSE TRANSCRIPTASE DOMAIN-CONTAINING PROTEIN-RELATED"/>
    <property type="match status" value="1"/>
</dbReference>
<accession>A0A3B5L9W1</accession>
<evidence type="ECO:0000259" key="2">
    <source>
        <dbReference type="PROSITE" id="PS50878"/>
    </source>
</evidence>
<name>A0A3B5L9W1_9TELE</name>
<feature type="domain" description="Reverse transcriptase" evidence="2">
    <location>
        <begin position="1"/>
        <end position="116"/>
    </location>
</feature>
<reference evidence="3" key="1">
    <citation type="submission" date="2025-08" db="UniProtKB">
        <authorList>
            <consortium name="Ensembl"/>
        </authorList>
    </citation>
    <scope>IDENTIFICATION</scope>
</reference>
<dbReference type="PANTHER" id="PTHR31635">
    <property type="entry name" value="REVERSE TRANSCRIPTASE DOMAIN-CONTAINING PROTEIN-RELATED"/>
    <property type="match status" value="1"/>
</dbReference>
<protein>
    <recommendedName>
        <fullName evidence="2">Reverse transcriptase domain-containing protein</fullName>
    </recommendedName>
</protein>
<sequence>MRNFSLGCPLSSLLYSLVAEPLAILIKQDETVKGIKSSQGNISKIFQFADDTTITVEDEASMDRVIVHLHNYGLASGAKINENKSEIMYCGVATRTPGRWEFREVVDEVKVLGVYLGKQQGEARDKTWENVISKVQKLLNLWNQRKLTIKGKTVIINSLIISKIIYPLSVYDLPDRILNKFNSQITTFIWRRNRNLINHKSLIAPYKEGGLKLVDILSKKQAIRIKLVTKFLTSSTKHIWFDYFRSYLESFGTKTVFNFEIKAAICNFY</sequence>
<keyword evidence="4" id="KW-1185">Reference proteome</keyword>
<dbReference type="AlphaFoldDB" id="A0A3B5L9W1"/>
<dbReference type="Ensembl" id="ENSXCOT00000007363.1">
    <property type="protein sequence ID" value="ENSXCOP00000007270.1"/>
    <property type="gene ID" value="ENSXCOG00000005624.1"/>
</dbReference>
<feature type="chain" id="PRO_5017278638" description="Reverse transcriptase domain-containing protein" evidence="1">
    <location>
        <begin position="20"/>
        <end position="269"/>
    </location>
</feature>
<evidence type="ECO:0000313" key="3">
    <source>
        <dbReference type="Ensembl" id="ENSXCOP00000007270.1"/>
    </source>
</evidence>
<proteinExistence type="predicted"/>
<evidence type="ECO:0000313" key="4">
    <source>
        <dbReference type="Proteomes" id="UP000261380"/>
    </source>
</evidence>
<dbReference type="Pfam" id="PF00078">
    <property type="entry name" value="RVT_1"/>
    <property type="match status" value="1"/>
</dbReference>
<dbReference type="InterPro" id="IPR000477">
    <property type="entry name" value="RT_dom"/>
</dbReference>
<evidence type="ECO:0000256" key="1">
    <source>
        <dbReference type="SAM" id="SignalP"/>
    </source>
</evidence>
<dbReference type="PROSITE" id="PS50878">
    <property type="entry name" value="RT_POL"/>
    <property type="match status" value="1"/>
</dbReference>
<reference evidence="3" key="2">
    <citation type="submission" date="2025-09" db="UniProtKB">
        <authorList>
            <consortium name="Ensembl"/>
        </authorList>
    </citation>
    <scope>IDENTIFICATION</scope>
</reference>
<organism evidence="3 4">
    <name type="scientific">Xiphophorus couchianus</name>
    <name type="common">Monterrey platyfish</name>
    <dbReference type="NCBI Taxonomy" id="32473"/>
    <lineage>
        <taxon>Eukaryota</taxon>
        <taxon>Metazoa</taxon>
        <taxon>Chordata</taxon>
        <taxon>Craniata</taxon>
        <taxon>Vertebrata</taxon>
        <taxon>Euteleostomi</taxon>
        <taxon>Actinopterygii</taxon>
        <taxon>Neopterygii</taxon>
        <taxon>Teleostei</taxon>
        <taxon>Neoteleostei</taxon>
        <taxon>Acanthomorphata</taxon>
        <taxon>Ovalentaria</taxon>
        <taxon>Atherinomorphae</taxon>
        <taxon>Cyprinodontiformes</taxon>
        <taxon>Poeciliidae</taxon>
        <taxon>Poeciliinae</taxon>
        <taxon>Xiphophorus</taxon>
    </lineage>
</organism>
<dbReference type="STRING" id="32473.ENSXCOP00000007270"/>
<keyword evidence="1" id="KW-0732">Signal</keyword>
<feature type="signal peptide" evidence="1">
    <location>
        <begin position="1"/>
        <end position="19"/>
    </location>
</feature>
<dbReference type="GeneTree" id="ENSGT00990000204465"/>